<organism evidence="2 3">
    <name type="scientific">Paenibacillus solanacearum</name>
    <dbReference type="NCBI Taxonomy" id="2048548"/>
    <lineage>
        <taxon>Bacteria</taxon>
        <taxon>Bacillati</taxon>
        <taxon>Bacillota</taxon>
        <taxon>Bacilli</taxon>
        <taxon>Bacillales</taxon>
        <taxon>Paenibacillaceae</taxon>
        <taxon>Paenibacillus</taxon>
    </lineage>
</organism>
<dbReference type="EMBL" id="CAJVAS010000002">
    <property type="protein sequence ID" value="CAG7604636.1"/>
    <property type="molecule type" value="Genomic_DNA"/>
</dbReference>
<evidence type="ECO:0000313" key="3">
    <source>
        <dbReference type="Proteomes" id="UP000693672"/>
    </source>
</evidence>
<evidence type="ECO:0000313" key="2">
    <source>
        <dbReference type="EMBL" id="CAG7604636.1"/>
    </source>
</evidence>
<proteinExistence type="inferred from homology"/>
<dbReference type="HAMAP" id="MF_01851">
    <property type="entry name" value="UPF0637"/>
    <property type="match status" value="1"/>
</dbReference>
<dbReference type="InterPro" id="IPR009403">
    <property type="entry name" value="UPF0637"/>
</dbReference>
<accession>A0A916NGS3</accession>
<comment type="caution">
    <text evidence="2">The sequence shown here is derived from an EMBL/GenBank/DDBJ whole genome shotgun (WGS) entry which is preliminary data.</text>
</comment>
<dbReference type="PIRSF" id="PIRSF021332">
    <property type="entry name" value="DUF1054"/>
    <property type="match status" value="1"/>
</dbReference>
<gene>
    <name evidence="2" type="ORF">PAESOLCIP111_00721</name>
</gene>
<dbReference type="Proteomes" id="UP000693672">
    <property type="component" value="Unassembled WGS sequence"/>
</dbReference>
<keyword evidence="3" id="KW-1185">Reference proteome</keyword>
<protein>
    <recommendedName>
        <fullName evidence="1">UPF0637 protein PAESOLCIP111_00721</fullName>
    </recommendedName>
</protein>
<evidence type="ECO:0000256" key="1">
    <source>
        <dbReference type="HAMAP-Rule" id="MF_01851"/>
    </source>
</evidence>
<name>A0A916NGS3_9BACL</name>
<dbReference type="Pfam" id="PF06335">
    <property type="entry name" value="DUF1054"/>
    <property type="match status" value="1"/>
</dbReference>
<sequence length="229" mass="26496">MFYKNRYPRLTYKGETFVMNTAFEGFRETDFDTFRIDGLEARMEAIRGRIQPKFRDISEALLPAIRAQAGEEMFLHIAQHARRKVNAPVDTWLAFAGNKRGYKQHPHFQIGLFDDRVFLWLALIYELPDKKSIAEAYLKQAKRIYKSLPKDFVVSFDHMKKDASPVKSLGEAGLKQAIERFRDVKSVELLVGRNLLADDPVLRDGDVFLRTAGETFEALMPMYRLARSV</sequence>
<dbReference type="AlphaFoldDB" id="A0A916NGS3"/>
<reference evidence="2" key="1">
    <citation type="submission" date="2021-06" db="EMBL/GenBank/DDBJ databases">
        <authorList>
            <person name="Criscuolo A."/>
        </authorList>
    </citation>
    <scope>NUCLEOTIDE SEQUENCE</scope>
    <source>
        <strain evidence="2">CIP111600</strain>
    </source>
</reference>
<comment type="similarity">
    <text evidence="1">Belongs to the UPF0637 family.</text>
</comment>